<dbReference type="PANTHER" id="PTHR37422:SF17">
    <property type="entry name" value="O-ANTIGEN LIGASE"/>
    <property type="match status" value="1"/>
</dbReference>
<evidence type="ECO:0000256" key="1">
    <source>
        <dbReference type="ARBA" id="ARBA00004141"/>
    </source>
</evidence>
<keyword evidence="7" id="KW-0436">Ligase</keyword>
<sequence length="426" mass="46601">MVTRIQAGSLARVRTEPESWLRFNRASPVIDSLFAAYVAGSVIFATILQSLTPILIALATPLYCLLRWERVATVLLRCWPILLLPAFALTSALWSEAPAATLRYGIFYLLTIMPALFIGAGSDRLASLKGMFAIFAIYTFASLVFGRYVSWGVSGIAFAGLAGSKNMSGDLAALTMLLATTFGIWAMGQRRLVLAGFAVLTLLAALYALFASKATGALLAAGMAIPCILLWTASRRLPVGLRTAIFALTVLIAIGVAASASYWMAPLFDMVLENSGKDQGLTGRDFLWSMADRLIVERPLLGGGYRHFWLESNLDAQYVWREMMVPAGGGGFNFHNTPRDILVDLGIVGLILFTMVMIGGTFLTMFRTMLEPYYMGIFLCALIVFQAPRLFFELVAFQNMHYSTLLVFMILAYGVRPAKVSQAEHA</sequence>
<evidence type="ECO:0000256" key="5">
    <source>
        <dbReference type="SAM" id="Phobius"/>
    </source>
</evidence>
<evidence type="ECO:0000313" key="7">
    <source>
        <dbReference type="EMBL" id="UUL82384.1"/>
    </source>
</evidence>
<dbReference type="PANTHER" id="PTHR37422">
    <property type="entry name" value="TEICHURONIC ACID BIOSYNTHESIS PROTEIN TUAE"/>
    <property type="match status" value="1"/>
</dbReference>
<feature type="transmembrane region" description="Helical" evidence="5">
    <location>
        <begin position="132"/>
        <end position="151"/>
    </location>
</feature>
<feature type="transmembrane region" description="Helical" evidence="5">
    <location>
        <begin position="373"/>
        <end position="391"/>
    </location>
</feature>
<dbReference type="GO" id="GO:0016874">
    <property type="term" value="F:ligase activity"/>
    <property type="evidence" value="ECO:0007669"/>
    <property type="project" value="UniProtKB-KW"/>
</dbReference>
<comment type="subcellular location">
    <subcellularLocation>
        <location evidence="1">Membrane</location>
        <topology evidence="1">Multi-pass membrane protein</topology>
    </subcellularLocation>
</comment>
<feature type="transmembrane region" description="Helical" evidence="5">
    <location>
        <begin position="341"/>
        <end position="366"/>
    </location>
</feature>
<dbReference type="Proteomes" id="UP001058533">
    <property type="component" value="Chromosome"/>
</dbReference>
<evidence type="ECO:0000313" key="8">
    <source>
        <dbReference type="Proteomes" id="UP001058533"/>
    </source>
</evidence>
<accession>A0ABY5L9A7</accession>
<feature type="transmembrane region" description="Helical" evidence="5">
    <location>
        <begin position="101"/>
        <end position="120"/>
    </location>
</feature>
<keyword evidence="4 5" id="KW-0472">Membrane</keyword>
<feature type="transmembrane region" description="Helical" evidence="5">
    <location>
        <begin position="74"/>
        <end position="95"/>
    </location>
</feature>
<feature type="transmembrane region" description="Helical" evidence="5">
    <location>
        <begin position="34"/>
        <end position="62"/>
    </location>
</feature>
<dbReference type="EMBL" id="CP101740">
    <property type="protein sequence ID" value="UUL82384.1"/>
    <property type="molecule type" value="Genomic_DNA"/>
</dbReference>
<organism evidence="7 8">
    <name type="scientific">Sphingomonas qomolangmaensis</name>
    <dbReference type="NCBI Taxonomy" id="2918765"/>
    <lineage>
        <taxon>Bacteria</taxon>
        <taxon>Pseudomonadati</taxon>
        <taxon>Pseudomonadota</taxon>
        <taxon>Alphaproteobacteria</taxon>
        <taxon>Sphingomonadales</taxon>
        <taxon>Sphingomonadaceae</taxon>
        <taxon>Sphingomonas</taxon>
    </lineage>
</organism>
<proteinExistence type="predicted"/>
<feature type="transmembrane region" description="Helical" evidence="5">
    <location>
        <begin position="216"/>
        <end position="233"/>
    </location>
</feature>
<dbReference type="InterPro" id="IPR007016">
    <property type="entry name" value="O-antigen_ligase-rel_domated"/>
</dbReference>
<dbReference type="RefSeq" id="WP_256506203.1">
    <property type="nucleotide sequence ID" value="NZ_CP101740.1"/>
</dbReference>
<gene>
    <name evidence="7" type="ORF">NMP03_14590</name>
</gene>
<evidence type="ECO:0000256" key="2">
    <source>
        <dbReference type="ARBA" id="ARBA00022692"/>
    </source>
</evidence>
<protein>
    <submittedName>
        <fullName evidence="7">O-antigen ligase family protein</fullName>
    </submittedName>
</protein>
<dbReference type="Pfam" id="PF04932">
    <property type="entry name" value="Wzy_C"/>
    <property type="match status" value="1"/>
</dbReference>
<keyword evidence="8" id="KW-1185">Reference proteome</keyword>
<dbReference type="InterPro" id="IPR051533">
    <property type="entry name" value="WaaL-like"/>
</dbReference>
<keyword evidence="3 5" id="KW-1133">Transmembrane helix</keyword>
<evidence type="ECO:0000256" key="4">
    <source>
        <dbReference type="ARBA" id="ARBA00023136"/>
    </source>
</evidence>
<feature type="transmembrane region" description="Helical" evidence="5">
    <location>
        <begin position="397"/>
        <end position="415"/>
    </location>
</feature>
<feature type="transmembrane region" description="Helical" evidence="5">
    <location>
        <begin position="171"/>
        <end position="187"/>
    </location>
</feature>
<name>A0ABY5L9A7_9SPHN</name>
<evidence type="ECO:0000259" key="6">
    <source>
        <dbReference type="Pfam" id="PF04932"/>
    </source>
</evidence>
<evidence type="ECO:0000256" key="3">
    <source>
        <dbReference type="ARBA" id="ARBA00022989"/>
    </source>
</evidence>
<reference evidence="7" key="1">
    <citation type="submission" date="2022-07" db="EMBL/GenBank/DDBJ databases">
        <title>Sphingomonas sp. nov., a novel bacterium isolated from the north slope of the Mount Everest.</title>
        <authorList>
            <person name="Cui X."/>
            <person name="Liu Y."/>
        </authorList>
    </citation>
    <scope>NUCLEOTIDE SEQUENCE</scope>
    <source>
        <strain evidence="7">S5-59</strain>
    </source>
</reference>
<keyword evidence="2 5" id="KW-0812">Transmembrane</keyword>
<feature type="transmembrane region" description="Helical" evidence="5">
    <location>
        <begin position="245"/>
        <end position="265"/>
    </location>
</feature>
<feature type="domain" description="O-antigen ligase-related" evidence="6">
    <location>
        <begin position="201"/>
        <end position="353"/>
    </location>
</feature>
<feature type="transmembrane region" description="Helical" evidence="5">
    <location>
        <begin position="192"/>
        <end position="210"/>
    </location>
</feature>